<organism evidence="2 3">
    <name type="scientific">Lithocarpus litseifolius</name>
    <dbReference type="NCBI Taxonomy" id="425828"/>
    <lineage>
        <taxon>Eukaryota</taxon>
        <taxon>Viridiplantae</taxon>
        <taxon>Streptophyta</taxon>
        <taxon>Embryophyta</taxon>
        <taxon>Tracheophyta</taxon>
        <taxon>Spermatophyta</taxon>
        <taxon>Magnoliopsida</taxon>
        <taxon>eudicotyledons</taxon>
        <taxon>Gunneridae</taxon>
        <taxon>Pentapetalae</taxon>
        <taxon>rosids</taxon>
        <taxon>fabids</taxon>
        <taxon>Fagales</taxon>
        <taxon>Fagaceae</taxon>
        <taxon>Lithocarpus</taxon>
    </lineage>
</organism>
<keyword evidence="3" id="KW-1185">Reference proteome</keyword>
<evidence type="ECO:0000313" key="3">
    <source>
        <dbReference type="Proteomes" id="UP001459277"/>
    </source>
</evidence>
<dbReference type="SUPFAM" id="SSF53098">
    <property type="entry name" value="Ribonuclease H-like"/>
    <property type="match status" value="1"/>
</dbReference>
<evidence type="ECO:0000313" key="2">
    <source>
        <dbReference type="EMBL" id="KAK9986676.1"/>
    </source>
</evidence>
<dbReference type="AlphaFoldDB" id="A0AAW2BL57"/>
<protein>
    <recommendedName>
        <fullName evidence="1">TTF-type domain-containing protein</fullName>
    </recommendedName>
</protein>
<dbReference type="SMART" id="SM00597">
    <property type="entry name" value="ZnF_TTF"/>
    <property type="match status" value="1"/>
</dbReference>
<dbReference type="InterPro" id="IPR006580">
    <property type="entry name" value="Znf_TTF"/>
</dbReference>
<dbReference type="EMBL" id="JAZDWU010000011">
    <property type="protein sequence ID" value="KAK9986676.1"/>
    <property type="molecule type" value="Genomic_DNA"/>
</dbReference>
<sequence length="400" mass="45968">MCKQIWEYDANERDEIRRAYIKLGPYQPKLDEFKKTKFGRHSRKFKHSWFAIKEFSTWLEYSPSKDAAFCLPCFVSDKPTGNSGSHVFTKNGFRNWKKVNDVNNCSFLNHMGKEPNSFHRASEQAMIDLMNQSQHIQKCLHFKDLLLGDEMKSSDSINRGNFLEILDLVVSYNEYVAEAIEKAPKNASYKSPKIQKEILHVFSNKVKKAIREEIGDAKFCLIVDEARDESMKEQMAIVIRFVDKDGFVREHFFGVVHVPDTTALTLKNEIYSILSHHSLDIQDIRGQGYDGASNMRGKWNGLKALVSNDCPYAYYIHYFAHRLQLALVAASKEVILVQSFFNRLSSIVNVVGASCKRTEQLKKAYADQIAYFVEIGELETGRGLNRISTLQRAGDTSWAW</sequence>
<gene>
    <name evidence="2" type="ORF">SO802_031627</name>
</gene>
<name>A0AAW2BL57_9ROSI</name>
<dbReference type="Proteomes" id="UP001459277">
    <property type="component" value="Unassembled WGS sequence"/>
</dbReference>
<evidence type="ECO:0000259" key="1">
    <source>
        <dbReference type="SMART" id="SM00597"/>
    </source>
</evidence>
<accession>A0AAW2BL57</accession>
<dbReference type="Pfam" id="PF14291">
    <property type="entry name" value="DUF4371"/>
    <property type="match status" value="1"/>
</dbReference>
<feature type="domain" description="TTF-type" evidence="1">
    <location>
        <begin position="41"/>
        <end position="142"/>
    </location>
</feature>
<comment type="caution">
    <text evidence="2">The sequence shown here is derived from an EMBL/GenBank/DDBJ whole genome shotgun (WGS) entry which is preliminary data.</text>
</comment>
<dbReference type="InterPro" id="IPR012337">
    <property type="entry name" value="RNaseH-like_sf"/>
</dbReference>
<dbReference type="PANTHER" id="PTHR45749:SF26">
    <property type="entry name" value="ZINC FINGER MYM-TYPE PROTEIN 1-LIKE"/>
    <property type="match status" value="1"/>
</dbReference>
<reference evidence="2 3" key="1">
    <citation type="submission" date="2024-01" db="EMBL/GenBank/DDBJ databases">
        <title>A telomere-to-telomere, gap-free genome of sweet tea (Lithocarpus litseifolius).</title>
        <authorList>
            <person name="Zhou J."/>
        </authorList>
    </citation>
    <scope>NUCLEOTIDE SEQUENCE [LARGE SCALE GENOMIC DNA]</scope>
    <source>
        <strain evidence="2">Zhou-2022a</strain>
        <tissue evidence="2">Leaf</tissue>
    </source>
</reference>
<dbReference type="InterPro" id="IPR025398">
    <property type="entry name" value="DUF4371"/>
</dbReference>
<dbReference type="PANTHER" id="PTHR45749">
    <property type="match status" value="1"/>
</dbReference>
<proteinExistence type="predicted"/>